<evidence type="ECO:0000256" key="2">
    <source>
        <dbReference type="ARBA" id="ARBA00009948"/>
    </source>
</evidence>
<protein>
    <recommendedName>
        <fullName evidence="7">3-phosphoshikimate 1-carboxyvinyltransferase</fullName>
        <ecNumber evidence="7">2.5.1.19</ecNumber>
    </recommendedName>
    <alternativeName>
        <fullName evidence="7">5-enolpyruvylshikimate-3-phosphate synthase</fullName>
        <shortName evidence="7">EPSP synthase</shortName>
        <shortName evidence="7">EPSPS</shortName>
    </alternativeName>
</protein>
<feature type="active site" description="Proton acceptor" evidence="7">
    <location>
        <position position="324"/>
    </location>
</feature>
<dbReference type="InterPro" id="IPR023193">
    <property type="entry name" value="EPSP_synthase_CS"/>
</dbReference>
<evidence type="ECO:0000256" key="1">
    <source>
        <dbReference type="ARBA" id="ARBA00004811"/>
    </source>
</evidence>
<dbReference type="InterPro" id="IPR001986">
    <property type="entry name" value="Enolpyruvate_Tfrase_dom"/>
</dbReference>
<sequence length="440" mass="44221">MTHSTHSLAWAAPVATAPLDAVVHLPGSKSLTNRELVLAALADGPGTLHAPLHSRDSALMVDALRALGVGVEEVGEGPFGPDLRVTPGPLGSASIDCGLAGTVMRFLPIVAALAEGTVAFDGDPHARTRPNATTIDALRALGVRVDDHGTGTMPFTVHGTGAVRGGELVVDASASSQFVSALLLAAPRFAEGLTLRHAGARLPSLPHVEMTLATLRARGVQVSSPEVGVWRVEPGPIAAADVAIEPDLSNAAPFLAAAVVAGGRVTVAGWPATTTQVGAELPALLTRLGASVTIDGDRCTVDGGAGVAATPLVGGTIDMAHAGELSPTIAALGVFADAPLTIEGIGHTRGHETDRIDAIVADLAALGGVATGDADSITVQPSALHGGTWAAYADHRIATAGALLGLAVDGVVVDDVGATAKTIPEFPELWHRMVAGTDAP</sequence>
<comment type="caution">
    <text evidence="9">The sequence shown here is derived from an EMBL/GenBank/DDBJ whole genome shotgun (WGS) entry which is preliminary data.</text>
</comment>
<gene>
    <name evidence="7 9" type="primary">aroA</name>
    <name evidence="9" type="ORF">GCM10009846_10700</name>
</gene>
<comment type="caution">
    <text evidence="7">Lacks conserved residue(s) required for the propagation of feature annotation.</text>
</comment>
<evidence type="ECO:0000256" key="4">
    <source>
        <dbReference type="ARBA" id="ARBA00022679"/>
    </source>
</evidence>
<evidence type="ECO:0000256" key="3">
    <source>
        <dbReference type="ARBA" id="ARBA00022605"/>
    </source>
</evidence>
<evidence type="ECO:0000313" key="9">
    <source>
        <dbReference type="EMBL" id="GAA2172502.1"/>
    </source>
</evidence>
<dbReference type="InterPro" id="IPR013792">
    <property type="entry name" value="RNA3'P_cycl/enolpyr_Trfase_a/b"/>
</dbReference>
<dbReference type="Pfam" id="PF00275">
    <property type="entry name" value="EPSP_synthase"/>
    <property type="match status" value="1"/>
</dbReference>
<feature type="binding site" evidence="7">
    <location>
        <position position="177"/>
    </location>
    <ligand>
        <name>phosphoenolpyruvate</name>
        <dbReference type="ChEBI" id="CHEBI:58702"/>
    </ligand>
</feature>
<comment type="catalytic activity">
    <reaction evidence="6">
        <text>3-phosphoshikimate + phosphoenolpyruvate = 5-O-(1-carboxyvinyl)-3-phosphoshikimate + phosphate</text>
        <dbReference type="Rhea" id="RHEA:21256"/>
        <dbReference type="ChEBI" id="CHEBI:43474"/>
        <dbReference type="ChEBI" id="CHEBI:57701"/>
        <dbReference type="ChEBI" id="CHEBI:58702"/>
        <dbReference type="ChEBI" id="CHEBI:145989"/>
        <dbReference type="EC" id="2.5.1.19"/>
    </reaction>
    <physiologicalReaction direction="left-to-right" evidence="6">
        <dbReference type="Rhea" id="RHEA:21257"/>
    </physiologicalReaction>
</comment>
<keyword evidence="7" id="KW-0963">Cytoplasm</keyword>
<feature type="binding site" evidence="7">
    <location>
        <position position="29"/>
    </location>
    <ligand>
        <name>3-phosphoshikimate</name>
        <dbReference type="ChEBI" id="CHEBI:145989"/>
    </ligand>
</feature>
<feature type="binding site" evidence="7">
    <location>
        <position position="396"/>
    </location>
    <ligand>
        <name>phosphoenolpyruvate</name>
        <dbReference type="ChEBI" id="CHEBI:58702"/>
    </ligand>
</feature>
<proteinExistence type="inferred from homology"/>
<evidence type="ECO:0000256" key="7">
    <source>
        <dbReference type="HAMAP-Rule" id="MF_00210"/>
    </source>
</evidence>
<dbReference type="CDD" id="cd01556">
    <property type="entry name" value="EPSP_synthase"/>
    <property type="match status" value="1"/>
</dbReference>
<evidence type="ECO:0000256" key="6">
    <source>
        <dbReference type="ARBA" id="ARBA00044633"/>
    </source>
</evidence>
<evidence type="ECO:0000313" key="10">
    <source>
        <dbReference type="Proteomes" id="UP001501599"/>
    </source>
</evidence>
<dbReference type="InterPro" id="IPR036968">
    <property type="entry name" value="Enolpyruvate_Tfrase_sf"/>
</dbReference>
<feature type="domain" description="Enolpyruvate transferase" evidence="8">
    <location>
        <begin position="16"/>
        <end position="428"/>
    </location>
</feature>
<feature type="binding site" evidence="7">
    <location>
        <position position="101"/>
    </location>
    <ligand>
        <name>phosphoenolpyruvate</name>
        <dbReference type="ChEBI" id="CHEBI:58702"/>
    </ligand>
</feature>
<comment type="subcellular location">
    <subcellularLocation>
        <location evidence="7">Cytoplasm</location>
    </subcellularLocation>
</comment>
<organism evidence="9 10">
    <name type="scientific">Agrococcus versicolor</name>
    <dbReference type="NCBI Taxonomy" id="501482"/>
    <lineage>
        <taxon>Bacteria</taxon>
        <taxon>Bacillati</taxon>
        <taxon>Actinomycetota</taxon>
        <taxon>Actinomycetes</taxon>
        <taxon>Micrococcales</taxon>
        <taxon>Microbacteriaceae</taxon>
        <taxon>Agrococcus</taxon>
    </lineage>
</organism>
<feature type="binding site" evidence="7">
    <location>
        <position position="30"/>
    </location>
    <ligand>
        <name>3-phosphoshikimate</name>
        <dbReference type="ChEBI" id="CHEBI:145989"/>
    </ligand>
</feature>
<feature type="binding site" evidence="7">
    <location>
        <position position="177"/>
    </location>
    <ligand>
        <name>3-phosphoshikimate</name>
        <dbReference type="ChEBI" id="CHEBI:145989"/>
    </ligand>
</feature>
<keyword evidence="10" id="KW-1185">Reference proteome</keyword>
<dbReference type="NCBIfam" id="TIGR01356">
    <property type="entry name" value="aroA"/>
    <property type="match status" value="1"/>
</dbReference>
<comment type="subunit">
    <text evidence="7">Monomer.</text>
</comment>
<dbReference type="EC" id="2.5.1.19" evidence="7"/>
<feature type="binding site" evidence="7">
    <location>
        <position position="421"/>
    </location>
    <ligand>
        <name>phosphoenolpyruvate</name>
        <dbReference type="ChEBI" id="CHEBI:58702"/>
    </ligand>
</feature>
<feature type="binding site" evidence="7">
    <location>
        <position position="204"/>
    </location>
    <ligand>
        <name>3-phosphoshikimate</name>
        <dbReference type="ChEBI" id="CHEBI:145989"/>
    </ligand>
</feature>
<comment type="function">
    <text evidence="7">Catalyzes the transfer of the enolpyruvyl moiety of phosphoenolpyruvate (PEP) to the 5-hydroxyl of shikimate-3-phosphate (S3P) to produce enolpyruvyl shikimate-3-phosphate and inorganic phosphate.</text>
</comment>
<dbReference type="PIRSF" id="PIRSF000505">
    <property type="entry name" value="EPSPS"/>
    <property type="match status" value="1"/>
</dbReference>
<keyword evidence="4 7" id="KW-0808">Transferase</keyword>
<dbReference type="PANTHER" id="PTHR21090">
    <property type="entry name" value="AROM/DEHYDROQUINATE SYNTHASE"/>
    <property type="match status" value="1"/>
</dbReference>
<feature type="binding site" evidence="7">
    <location>
        <position position="351"/>
    </location>
    <ligand>
        <name>3-phosphoshikimate</name>
        <dbReference type="ChEBI" id="CHEBI:145989"/>
    </ligand>
</feature>
<evidence type="ECO:0000256" key="5">
    <source>
        <dbReference type="ARBA" id="ARBA00023141"/>
    </source>
</evidence>
<feature type="binding site" evidence="7">
    <location>
        <position position="324"/>
    </location>
    <ligand>
        <name>3-phosphoshikimate</name>
        <dbReference type="ChEBI" id="CHEBI:145989"/>
    </ligand>
</feature>
<dbReference type="PROSITE" id="PS00885">
    <property type="entry name" value="EPSP_SYNTHASE_2"/>
    <property type="match status" value="1"/>
</dbReference>
<keyword evidence="5 7" id="KW-0057">Aromatic amino acid biosynthesis</keyword>
<feature type="binding site" evidence="7">
    <location>
        <position position="355"/>
    </location>
    <ligand>
        <name>phosphoenolpyruvate</name>
        <dbReference type="ChEBI" id="CHEBI:58702"/>
    </ligand>
</feature>
<comment type="pathway">
    <text evidence="1 7">Metabolic intermediate biosynthesis; chorismate biosynthesis; chorismate from D-erythrose 4-phosphate and phosphoenolpyruvate: step 6/7.</text>
</comment>
<comment type="similarity">
    <text evidence="2 7">Belongs to the EPSP synthase family.</text>
</comment>
<feature type="binding site" evidence="7">
    <location>
        <position position="129"/>
    </location>
    <ligand>
        <name>phosphoenolpyruvate</name>
        <dbReference type="ChEBI" id="CHEBI:58702"/>
    </ligand>
</feature>
<feature type="binding site" evidence="7">
    <location>
        <position position="175"/>
    </location>
    <ligand>
        <name>3-phosphoshikimate</name>
        <dbReference type="ChEBI" id="CHEBI:145989"/>
    </ligand>
</feature>
<keyword evidence="3 7" id="KW-0028">Amino-acid biosynthesis</keyword>
<dbReference type="HAMAP" id="MF_00210">
    <property type="entry name" value="EPSP_synth"/>
    <property type="match status" value="1"/>
</dbReference>
<dbReference type="InterPro" id="IPR006264">
    <property type="entry name" value="EPSP_synthase"/>
</dbReference>
<dbReference type="Proteomes" id="UP001501599">
    <property type="component" value="Unassembled WGS sequence"/>
</dbReference>
<accession>A0ABN3AP19</accession>
<feature type="binding site" evidence="7">
    <location>
        <position position="34"/>
    </location>
    <ligand>
        <name>3-phosphoshikimate</name>
        <dbReference type="ChEBI" id="CHEBI:145989"/>
    </ligand>
</feature>
<dbReference type="RefSeq" id="WP_344341243.1">
    <property type="nucleotide sequence ID" value="NZ_BAAAQT010000005.1"/>
</dbReference>
<dbReference type="PANTHER" id="PTHR21090:SF5">
    <property type="entry name" value="PENTAFUNCTIONAL AROM POLYPEPTIDE"/>
    <property type="match status" value="1"/>
</dbReference>
<dbReference type="SUPFAM" id="SSF55205">
    <property type="entry name" value="EPT/RTPC-like"/>
    <property type="match status" value="1"/>
</dbReference>
<dbReference type="Gene3D" id="3.65.10.10">
    <property type="entry name" value="Enolpyruvate transferase domain"/>
    <property type="match status" value="2"/>
</dbReference>
<evidence type="ECO:0000259" key="8">
    <source>
        <dbReference type="Pfam" id="PF00275"/>
    </source>
</evidence>
<feature type="binding site" evidence="7">
    <location>
        <position position="29"/>
    </location>
    <ligand>
        <name>phosphoenolpyruvate</name>
        <dbReference type="ChEBI" id="CHEBI:58702"/>
    </ligand>
</feature>
<reference evidence="9 10" key="1">
    <citation type="journal article" date="2019" name="Int. J. Syst. Evol. Microbiol.">
        <title>The Global Catalogue of Microorganisms (GCM) 10K type strain sequencing project: providing services to taxonomists for standard genome sequencing and annotation.</title>
        <authorList>
            <consortium name="The Broad Institute Genomics Platform"/>
            <consortium name="The Broad Institute Genome Sequencing Center for Infectious Disease"/>
            <person name="Wu L."/>
            <person name="Ma J."/>
        </authorList>
    </citation>
    <scope>NUCLEOTIDE SEQUENCE [LARGE SCALE GENOMIC DNA]</scope>
    <source>
        <strain evidence="9 10">JCM 16026</strain>
    </source>
</reference>
<dbReference type="EMBL" id="BAAAQT010000005">
    <property type="protein sequence ID" value="GAA2172502.1"/>
    <property type="molecule type" value="Genomic_DNA"/>
</dbReference>
<feature type="binding site" evidence="7">
    <location>
        <position position="176"/>
    </location>
    <ligand>
        <name>3-phosphoshikimate</name>
        <dbReference type="ChEBI" id="CHEBI:145989"/>
    </ligand>
</feature>
<name>A0ABN3AP19_9MICO</name>